<reference evidence="1" key="3">
    <citation type="submission" date="2025-08" db="UniProtKB">
        <authorList>
            <consortium name="Ensembl"/>
        </authorList>
    </citation>
    <scope>IDENTIFICATION</scope>
</reference>
<dbReference type="STRING" id="7719.ENSCINP00000009700"/>
<dbReference type="GeneTree" id="ENSGT00530000068108"/>
<reference evidence="2" key="1">
    <citation type="journal article" date="2002" name="Science">
        <title>The draft genome of Ciona intestinalis: insights into chordate and vertebrate origins.</title>
        <authorList>
            <person name="Dehal P."/>
            <person name="Satou Y."/>
            <person name="Campbell R.K."/>
            <person name="Chapman J."/>
            <person name="Degnan B."/>
            <person name="De Tomaso A."/>
            <person name="Davidson B."/>
            <person name="Di Gregorio A."/>
            <person name="Gelpke M."/>
            <person name="Goodstein D.M."/>
            <person name="Harafuji N."/>
            <person name="Hastings K.E."/>
            <person name="Ho I."/>
            <person name="Hotta K."/>
            <person name="Huang W."/>
            <person name="Kawashima T."/>
            <person name="Lemaire P."/>
            <person name="Martinez D."/>
            <person name="Meinertzhagen I.A."/>
            <person name="Necula S."/>
            <person name="Nonaka M."/>
            <person name="Putnam N."/>
            <person name="Rash S."/>
            <person name="Saiga H."/>
            <person name="Satake M."/>
            <person name="Terry A."/>
            <person name="Yamada L."/>
            <person name="Wang H.G."/>
            <person name="Awazu S."/>
            <person name="Azumi K."/>
            <person name="Boore J."/>
            <person name="Branno M."/>
            <person name="Chin-Bow S."/>
            <person name="DeSantis R."/>
            <person name="Doyle S."/>
            <person name="Francino P."/>
            <person name="Keys D.N."/>
            <person name="Haga S."/>
            <person name="Hayashi H."/>
            <person name="Hino K."/>
            <person name="Imai K.S."/>
            <person name="Inaba K."/>
            <person name="Kano S."/>
            <person name="Kobayashi K."/>
            <person name="Kobayashi M."/>
            <person name="Lee B.I."/>
            <person name="Makabe K.W."/>
            <person name="Manohar C."/>
            <person name="Matassi G."/>
            <person name="Medina M."/>
            <person name="Mochizuki Y."/>
            <person name="Mount S."/>
            <person name="Morishita T."/>
            <person name="Miura S."/>
            <person name="Nakayama A."/>
            <person name="Nishizaka S."/>
            <person name="Nomoto H."/>
            <person name="Ohta F."/>
            <person name="Oishi K."/>
            <person name="Rigoutsos I."/>
            <person name="Sano M."/>
            <person name="Sasaki A."/>
            <person name="Sasakura Y."/>
            <person name="Shoguchi E."/>
            <person name="Shin-i T."/>
            <person name="Spagnuolo A."/>
            <person name="Stainier D."/>
            <person name="Suzuki M.M."/>
            <person name="Tassy O."/>
            <person name="Takatori N."/>
            <person name="Tokuoka M."/>
            <person name="Yagi K."/>
            <person name="Yoshizaki F."/>
            <person name="Wada S."/>
            <person name="Zhang C."/>
            <person name="Hyatt P.D."/>
            <person name="Larimer F."/>
            <person name="Detter C."/>
            <person name="Doggett N."/>
            <person name="Glavina T."/>
            <person name="Hawkins T."/>
            <person name="Richardson P."/>
            <person name="Lucas S."/>
            <person name="Kohara Y."/>
            <person name="Levine M."/>
            <person name="Satoh N."/>
            <person name="Rokhsar D.S."/>
        </authorList>
    </citation>
    <scope>NUCLEOTIDE SEQUENCE [LARGE SCALE GENOMIC DNA]</scope>
</reference>
<name>F6QSS7_CIOIN</name>
<dbReference type="AlphaFoldDB" id="F6QSS7"/>
<dbReference type="EMBL" id="EAAA01000556">
    <property type="status" value="NOT_ANNOTATED_CDS"/>
    <property type="molecule type" value="Genomic_DNA"/>
</dbReference>
<keyword evidence="2" id="KW-1185">Reference proteome</keyword>
<reference evidence="1" key="2">
    <citation type="journal article" date="2008" name="Genome Biol.">
        <title>Improved genome assembly and evidence-based global gene model set for the chordate Ciona intestinalis: new insight into intron and operon populations.</title>
        <authorList>
            <person name="Satou Y."/>
            <person name="Mineta K."/>
            <person name="Ogasawara M."/>
            <person name="Sasakura Y."/>
            <person name="Shoguchi E."/>
            <person name="Ueno K."/>
            <person name="Yamada L."/>
            <person name="Matsumoto J."/>
            <person name="Wasserscheid J."/>
            <person name="Dewar K."/>
            <person name="Wiley G.B."/>
            <person name="Macmil S.L."/>
            <person name="Roe B.A."/>
            <person name="Zeller R.W."/>
            <person name="Hastings K.E."/>
            <person name="Lemaire P."/>
            <person name="Lindquist E."/>
            <person name="Endo T."/>
            <person name="Hotta K."/>
            <person name="Inaba K."/>
        </authorList>
    </citation>
    <scope>NUCLEOTIDE SEQUENCE [LARGE SCALE GENOMIC DNA]</scope>
    <source>
        <strain evidence="1">wild type</strain>
    </source>
</reference>
<accession>F6QSS7</accession>
<evidence type="ECO:0000313" key="1">
    <source>
        <dbReference type="Ensembl" id="ENSCINP00000009700.3"/>
    </source>
</evidence>
<reference evidence="1" key="4">
    <citation type="submission" date="2025-09" db="UniProtKB">
        <authorList>
            <consortium name="Ensembl"/>
        </authorList>
    </citation>
    <scope>IDENTIFICATION</scope>
</reference>
<dbReference type="Ensembl" id="ENSCINT00000009700.3">
    <property type="protein sequence ID" value="ENSCINP00000009700.3"/>
    <property type="gene ID" value="ENSCING00000004686.3"/>
</dbReference>
<organism evidence="1 2">
    <name type="scientific">Ciona intestinalis</name>
    <name type="common">Transparent sea squirt</name>
    <name type="synonym">Ascidia intestinalis</name>
    <dbReference type="NCBI Taxonomy" id="7719"/>
    <lineage>
        <taxon>Eukaryota</taxon>
        <taxon>Metazoa</taxon>
        <taxon>Chordata</taxon>
        <taxon>Tunicata</taxon>
        <taxon>Ascidiacea</taxon>
        <taxon>Phlebobranchia</taxon>
        <taxon>Cionidae</taxon>
        <taxon>Ciona</taxon>
    </lineage>
</organism>
<dbReference type="InParanoid" id="F6QSS7"/>
<proteinExistence type="predicted"/>
<sequence length="546" mass="60149">MAGTCSTAESVMMYKNGHSVLLLKAMKEGETIIHSKSGAELSTILHPIKNLYSNHLQILAHIKLRIAHSTFQTLPFESIVDDHHLVGQLLTQAQILCSQGVAMEPQLLAEIQLELVKVQRLLCSFGCGDAKEALKILVETRKLCESRMKDLRIIRQTHLEAALIELTNIQAKFGNNSKIPIDLDRVSSSPSVSTGITPTMIMSRSFSLDVGVISQPLEVTQGKIRVATALFSAFHAIKGIRQRSLMPGEITGQTFSNEDKSSLPDFLILDLASDHVNLPDVSPAAEDATTELLSLIRGAASGFSWIRIFTYFVTLQRKSRLSSLLVGGSSYNDEIGSSDSSGAVSSQNRADTTVQTPLGSSNIPLRLSALQNYLSTRLTMYSSYGFIPPVPKEQSFAAVQWYRNSAVKSFTLLWCVARADTSVDCSATEVSSTDHSNILQQITDLKKRTDEFFGRSLTQSDLIQKKKSKQKASVSLPIDQQLSDDWKHVLNQVVDLISAQDEILTELPFEINMETAESVMDLFTIGCCVKPPHPLYKWLVSLLCPC</sequence>
<dbReference type="Proteomes" id="UP000008144">
    <property type="component" value="Chromosome 10"/>
</dbReference>
<evidence type="ECO:0000313" key="2">
    <source>
        <dbReference type="Proteomes" id="UP000008144"/>
    </source>
</evidence>
<protein>
    <submittedName>
        <fullName evidence="1">Uncharacterized protein</fullName>
    </submittedName>
</protein>
<dbReference type="HOGENOM" id="CLU_498694_0_0_1"/>